<sequence length="157" mass="17160">MKRVAAFAVLVVLGLAFAGAVSAAVYFDTGWLGVAVVAGGIGIGCAIVRVAPWALGALEEEPERLPSIYVVGWSWRNLHQYVDLVREREPGRLSAWQVHLATDVKQLRGVAHGPEVIMLGPADMWEPRTRAEVQAYLRARGAHITYDSTDRLTGIER</sequence>
<dbReference type="AlphaFoldDB" id="A0A2S9PYE0"/>
<dbReference type="EMBL" id="PVLV01000121">
    <property type="protein sequence ID" value="PRH79373.1"/>
    <property type="molecule type" value="Genomic_DNA"/>
</dbReference>
<accession>A0A2S9PYE0</accession>
<organism evidence="3 4">
    <name type="scientific">Streptomyces solincola</name>
    <dbReference type="NCBI Taxonomy" id="2100817"/>
    <lineage>
        <taxon>Bacteria</taxon>
        <taxon>Bacillati</taxon>
        <taxon>Actinomycetota</taxon>
        <taxon>Actinomycetes</taxon>
        <taxon>Kitasatosporales</taxon>
        <taxon>Streptomycetaceae</taxon>
        <taxon>Streptomyces</taxon>
    </lineage>
</organism>
<protein>
    <submittedName>
        <fullName evidence="3">Uncharacterized protein</fullName>
    </submittedName>
</protein>
<keyword evidence="1" id="KW-0812">Transmembrane</keyword>
<keyword evidence="4" id="KW-1185">Reference proteome</keyword>
<feature type="signal peptide" evidence="2">
    <location>
        <begin position="1"/>
        <end position="23"/>
    </location>
</feature>
<comment type="caution">
    <text evidence="3">The sequence shown here is derived from an EMBL/GenBank/DDBJ whole genome shotgun (WGS) entry which is preliminary data.</text>
</comment>
<evidence type="ECO:0000256" key="2">
    <source>
        <dbReference type="SAM" id="SignalP"/>
    </source>
</evidence>
<dbReference type="RefSeq" id="WP_105868489.1">
    <property type="nucleotide sequence ID" value="NZ_PVLV01000121.1"/>
</dbReference>
<reference evidence="3 4" key="1">
    <citation type="submission" date="2018-03" db="EMBL/GenBank/DDBJ databases">
        <title>Novel Streptomyces sp. from soil.</title>
        <authorList>
            <person name="Tan G.Y.A."/>
            <person name="Lee Z.Y."/>
        </authorList>
    </citation>
    <scope>NUCLEOTIDE SEQUENCE [LARGE SCALE GENOMIC DNA]</scope>
    <source>
        <strain evidence="3 4">ST5x</strain>
    </source>
</reference>
<feature type="chain" id="PRO_5015754388" evidence="2">
    <location>
        <begin position="24"/>
        <end position="157"/>
    </location>
</feature>
<keyword evidence="1" id="KW-0472">Membrane</keyword>
<keyword evidence="2" id="KW-0732">Signal</keyword>
<evidence type="ECO:0000256" key="1">
    <source>
        <dbReference type="SAM" id="Phobius"/>
    </source>
</evidence>
<dbReference type="Proteomes" id="UP000239322">
    <property type="component" value="Unassembled WGS sequence"/>
</dbReference>
<evidence type="ECO:0000313" key="4">
    <source>
        <dbReference type="Proteomes" id="UP000239322"/>
    </source>
</evidence>
<feature type="transmembrane region" description="Helical" evidence="1">
    <location>
        <begin position="33"/>
        <end position="55"/>
    </location>
</feature>
<gene>
    <name evidence="3" type="ORF">C6N75_09825</name>
</gene>
<evidence type="ECO:0000313" key="3">
    <source>
        <dbReference type="EMBL" id="PRH79373.1"/>
    </source>
</evidence>
<keyword evidence="1" id="KW-1133">Transmembrane helix</keyword>
<name>A0A2S9PYE0_9ACTN</name>
<proteinExistence type="predicted"/>